<keyword evidence="13" id="KW-0732">Signal</keyword>
<comment type="subunit">
    <text evidence="7">Interacts with Pk92B/ASK1.</text>
</comment>
<evidence type="ECO:0000256" key="5">
    <source>
        <dbReference type="ARBA" id="ARBA00022801"/>
    </source>
</evidence>
<dbReference type="InterPro" id="IPR051021">
    <property type="entry name" value="Mito_Ser/Thr_phosphatase"/>
</dbReference>
<dbReference type="EMBL" id="GHWJ01007554">
    <property type="protein sequence ID" value="NOV40291.1"/>
    <property type="molecule type" value="Transcribed_RNA"/>
</dbReference>
<sequence>MFARILAGAGLLGGSCCAATFASVREEPKENRSPYRSWSTVYQRSTYWDSNWDRRDPMFCVKPPEDDSPAEMLRFEEELNKAKPKRNRYLYLVRHGQFNVKGTTDKECALTELGRKQADMTGERLKQMGIPFTRMIHSTMCRATETAEIIHKHLPSLSMEPCELICEGAPVPPEPPFRYTGWNPSDRNFFVEGARIEAGFRKYFHRALPTQKDDSHEIIVCHTNVIRYWVCRALQLPPEAWLRLSLPHCSTSVVKITPIGDVSLQALGCVGHMPMEMITK</sequence>
<comment type="catalytic activity">
    <reaction evidence="11">
        <text>O-phospho-L-seryl-[protein] + H2O = L-seryl-[protein] + phosphate</text>
        <dbReference type="Rhea" id="RHEA:20629"/>
        <dbReference type="Rhea" id="RHEA-COMP:9863"/>
        <dbReference type="Rhea" id="RHEA-COMP:11604"/>
        <dbReference type="ChEBI" id="CHEBI:15377"/>
        <dbReference type="ChEBI" id="CHEBI:29999"/>
        <dbReference type="ChEBI" id="CHEBI:43474"/>
        <dbReference type="ChEBI" id="CHEBI:83421"/>
        <dbReference type="EC" id="3.1.3.16"/>
    </reaction>
</comment>
<evidence type="ECO:0000313" key="14">
    <source>
        <dbReference type="EMBL" id="NOV40291.1"/>
    </source>
</evidence>
<name>A0A6M2D4E0_RHIMP</name>
<feature type="signal peptide" evidence="13">
    <location>
        <begin position="1"/>
        <end position="18"/>
    </location>
</feature>
<keyword evidence="4" id="KW-0472">Membrane</keyword>
<protein>
    <recommendedName>
        <fullName evidence="8">Serine/threonine-protein phosphatase PGAM5, mitochondrial</fullName>
        <ecNumber evidence="3">3.1.3.16</ecNumber>
    </recommendedName>
    <alternativeName>
        <fullName evidence="10">Phosphoglycerate mutase family member 5 homolog</fullName>
    </alternativeName>
    <alternativeName>
        <fullName evidence="9">Serine/threonine-protein phosphatase Pgam5, mitochondrial</fullName>
    </alternativeName>
</protein>
<organism evidence="14">
    <name type="scientific">Rhipicephalus microplus</name>
    <name type="common">Cattle tick</name>
    <name type="synonym">Boophilus microplus</name>
    <dbReference type="NCBI Taxonomy" id="6941"/>
    <lineage>
        <taxon>Eukaryota</taxon>
        <taxon>Metazoa</taxon>
        <taxon>Ecdysozoa</taxon>
        <taxon>Arthropoda</taxon>
        <taxon>Chelicerata</taxon>
        <taxon>Arachnida</taxon>
        <taxon>Acari</taxon>
        <taxon>Parasitiformes</taxon>
        <taxon>Ixodida</taxon>
        <taxon>Ixodoidea</taxon>
        <taxon>Ixodidae</taxon>
        <taxon>Rhipicephalinae</taxon>
        <taxon>Rhipicephalus</taxon>
        <taxon>Boophilus</taxon>
    </lineage>
</organism>
<comment type="function">
    <text evidence="6">Displays phosphatase activity for serine/threonine residues, and dephosphorylates and activates Pk92B kinase. Has apparently no phosphoglycerate mutase activity.</text>
</comment>
<accession>A0A6M2D4E0</accession>
<dbReference type="CDD" id="cd07067">
    <property type="entry name" value="HP_PGM_like"/>
    <property type="match status" value="1"/>
</dbReference>
<dbReference type="GO" id="GO:0004722">
    <property type="term" value="F:protein serine/threonine phosphatase activity"/>
    <property type="evidence" value="ECO:0007669"/>
    <property type="project" value="UniProtKB-EC"/>
</dbReference>
<dbReference type="GO" id="GO:0005741">
    <property type="term" value="C:mitochondrial outer membrane"/>
    <property type="evidence" value="ECO:0007669"/>
    <property type="project" value="UniProtKB-SubCell"/>
</dbReference>
<dbReference type="SUPFAM" id="SSF53254">
    <property type="entry name" value="Phosphoglycerate mutase-like"/>
    <property type="match status" value="1"/>
</dbReference>
<evidence type="ECO:0000256" key="10">
    <source>
        <dbReference type="ARBA" id="ARBA00042520"/>
    </source>
</evidence>
<evidence type="ECO:0000256" key="8">
    <source>
        <dbReference type="ARBA" id="ARBA00039765"/>
    </source>
</evidence>
<evidence type="ECO:0000256" key="9">
    <source>
        <dbReference type="ARBA" id="ARBA00040722"/>
    </source>
</evidence>
<dbReference type="SMART" id="SM00855">
    <property type="entry name" value="PGAM"/>
    <property type="match status" value="1"/>
</dbReference>
<evidence type="ECO:0000256" key="7">
    <source>
        <dbReference type="ARBA" id="ARBA00038605"/>
    </source>
</evidence>
<dbReference type="GO" id="GO:0090141">
    <property type="term" value="P:positive regulation of mitochondrial fission"/>
    <property type="evidence" value="ECO:0007669"/>
    <property type="project" value="TreeGrafter"/>
</dbReference>
<proteinExistence type="inferred from homology"/>
<comment type="similarity">
    <text evidence="2">Belongs to the phosphoglycerate mutase family. BPG-dependent PGAM subfamily.</text>
</comment>
<reference evidence="14" key="1">
    <citation type="submission" date="2019-09" db="EMBL/GenBank/DDBJ databases">
        <title>Organ-specific transcriptomic study of the physiology of the cattle tick, Rhipicephalus microplus.</title>
        <authorList>
            <person name="Tirloni L."/>
            <person name="Braz G."/>
            <person name="Gandara A.C.P."/>
            <person name="Sabadin G.A."/>
            <person name="da Silva R.M."/>
            <person name="Guizzo M.G."/>
            <person name="Machado J.A."/>
            <person name="Costa E.P."/>
            <person name="Gomes H.F."/>
            <person name="Moraes J."/>
            <person name="Mota M.B.S."/>
            <person name="Mesquita R.D."/>
            <person name="Alvarenga P.H."/>
            <person name="Alves F."/>
            <person name="Seixas A."/>
            <person name="da Fonseca R.N."/>
            <person name="Fogaca A."/>
            <person name="Logullo C."/>
            <person name="Tanaka A."/>
            <person name="Daffre S."/>
            <person name="Termignoni C."/>
            <person name="Vaz I.S.Jr."/>
            <person name="Oliveira P.L."/>
            <person name="Ribeiro J.M."/>
        </authorList>
    </citation>
    <scope>NUCLEOTIDE SEQUENCE</scope>
    <source>
        <strain evidence="14">Porto Alegre</strain>
    </source>
</reference>
<dbReference type="InterPro" id="IPR029033">
    <property type="entry name" value="His_PPase_superfam"/>
</dbReference>
<evidence type="ECO:0000256" key="4">
    <source>
        <dbReference type="ARBA" id="ARBA00022787"/>
    </source>
</evidence>
<evidence type="ECO:0000256" key="12">
    <source>
        <dbReference type="ARBA" id="ARBA00048336"/>
    </source>
</evidence>
<keyword evidence="4" id="KW-0496">Mitochondrion</keyword>
<dbReference type="PANTHER" id="PTHR20935:SF0">
    <property type="entry name" value="SERINE_THREONINE-PROTEIN PHOSPHATASE PGAM5, MITOCHONDRIAL"/>
    <property type="match status" value="1"/>
</dbReference>
<dbReference type="PROSITE" id="PS51257">
    <property type="entry name" value="PROKAR_LIPOPROTEIN"/>
    <property type="match status" value="1"/>
</dbReference>
<evidence type="ECO:0000256" key="1">
    <source>
        <dbReference type="ARBA" id="ARBA00004294"/>
    </source>
</evidence>
<dbReference type="InterPro" id="IPR013078">
    <property type="entry name" value="His_Pase_superF_clade-1"/>
</dbReference>
<dbReference type="PANTHER" id="PTHR20935">
    <property type="entry name" value="PHOSPHOGLYCERATE MUTASE-RELATED"/>
    <property type="match status" value="1"/>
</dbReference>
<keyword evidence="5" id="KW-0378">Hydrolase</keyword>
<evidence type="ECO:0000256" key="2">
    <source>
        <dbReference type="ARBA" id="ARBA00006717"/>
    </source>
</evidence>
<dbReference type="OrthoDB" id="2118094at2759"/>
<dbReference type="EC" id="3.1.3.16" evidence="3"/>
<evidence type="ECO:0000256" key="11">
    <source>
        <dbReference type="ARBA" id="ARBA00047761"/>
    </source>
</evidence>
<evidence type="ECO:0000256" key="6">
    <source>
        <dbReference type="ARBA" id="ARBA00037234"/>
    </source>
</evidence>
<dbReference type="VEuPathDB" id="VectorBase:LOC119160101"/>
<comment type="subcellular location">
    <subcellularLocation>
        <location evidence="1">Mitochondrion outer membrane</location>
    </subcellularLocation>
</comment>
<keyword evidence="4" id="KW-1000">Mitochondrion outer membrane</keyword>
<dbReference type="Gene3D" id="3.40.50.1240">
    <property type="entry name" value="Phosphoglycerate mutase-like"/>
    <property type="match status" value="1"/>
</dbReference>
<evidence type="ECO:0000256" key="13">
    <source>
        <dbReference type="SAM" id="SignalP"/>
    </source>
</evidence>
<dbReference type="Pfam" id="PF00300">
    <property type="entry name" value="His_Phos_1"/>
    <property type="match status" value="2"/>
</dbReference>
<feature type="chain" id="PRO_5026979435" description="Serine/threonine-protein phosphatase PGAM5, mitochondrial" evidence="13">
    <location>
        <begin position="19"/>
        <end position="280"/>
    </location>
</feature>
<comment type="catalytic activity">
    <reaction evidence="12">
        <text>O-phospho-L-threonyl-[protein] + H2O = L-threonyl-[protein] + phosphate</text>
        <dbReference type="Rhea" id="RHEA:47004"/>
        <dbReference type="Rhea" id="RHEA-COMP:11060"/>
        <dbReference type="Rhea" id="RHEA-COMP:11605"/>
        <dbReference type="ChEBI" id="CHEBI:15377"/>
        <dbReference type="ChEBI" id="CHEBI:30013"/>
        <dbReference type="ChEBI" id="CHEBI:43474"/>
        <dbReference type="ChEBI" id="CHEBI:61977"/>
        <dbReference type="EC" id="3.1.3.16"/>
    </reaction>
</comment>
<evidence type="ECO:0000256" key="3">
    <source>
        <dbReference type="ARBA" id="ARBA00013081"/>
    </source>
</evidence>
<dbReference type="AlphaFoldDB" id="A0A6M2D4E0"/>